<sequence>MPPPDENTTVDPSGTAWVVWLVIVGPGLLVAAFACVRRVGPGELVLVVRHGTVVRSRRFGLVPRTPVLESFESVPTGPRVLPLVVRARTCDGVDVIALADLTVEVHEVESGDPWVPTTDVVRRAEEVVGRQVEQLEVRALVDDLEALEERWPLELSRELPIGTEAVALDVTEVEARLTGGAA</sequence>
<evidence type="ECO:0008006" key="4">
    <source>
        <dbReference type="Google" id="ProtNLM"/>
    </source>
</evidence>
<keyword evidence="1" id="KW-0472">Membrane</keyword>
<name>A0A1H4UPS0_9ACTN</name>
<dbReference type="STRING" id="402596.SAMN04489844_2814"/>
<dbReference type="AlphaFoldDB" id="A0A1H4UPS0"/>
<keyword evidence="3" id="KW-1185">Reference proteome</keyword>
<evidence type="ECO:0000256" key="1">
    <source>
        <dbReference type="SAM" id="Phobius"/>
    </source>
</evidence>
<evidence type="ECO:0000313" key="3">
    <source>
        <dbReference type="Proteomes" id="UP000198742"/>
    </source>
</evidence>
<keyword evidence="1" id="KW-0812">Transmembrane</keyword>
<accession>A0A1H4UPS0</accession>
<dbReference type="RefSeq" id="WP_090969660.1">
    <property type="nucleotide sequence ID" value="NZ_FNRT01000002.1"/>
</dbReference>
<evidence type="ECO:0000313" key="2">
    <source>
        <dbReference type="EMBL" id="SEC70291.1"/>
    </source>
</evidence>
<gene>
    <name evidence="2" type="ORF">SAMN04489844_2814</name>
</gene>
<reference evidence="3" key="1">
    <citation type="submission" date="2016-10" db="EMBL/GenBank/DDBJ databases">
        <authorList>
            <person name="Varghese N."/>
            <person name="Submissions S."/>
        </authorList>
    </citation>
    <scope>NUCLEOTIDE SEQUENCE [LARGE SCALE GENOMIC DNA]</scope>
    <source>
        <strain evidence="3">DSM 22017</strain>
    </source>
</reference>
<protein>
    <recommendedName>
        <fullName evidence="4">SPFH domain / Band 7 family protein</fullName>
    </recommendedName>
</protein>
<keyword evidence="1" id="KW-1133">Transmembrane helix</keyword>
<dbReference type="OrthoDB" id="3777582at2"/>
<proteinExistence type="predicted"/>
<organism evidence="2 3">
    <name type="scientific">Nocardioides exalbidus</name>
    <dbReference type="NCBI Taxonomy" id="402596"/>
    <lineage>
        <taxon>Bacteria</taxon>
        <taxon>Bacillati</taxon>
        <taxon>Actinomycetota</taxon>
        <taxon>Actinomycetes</taxon>
        <taxon>Propionibacteriales</taxon>
        <taxon>Nocardioidaceae</taxon>
        <taxon>Nocardioides</taxon>
    </lineage>
</organism>
<feature type="transmembrane region" description="Helical" evidence="1">
    <location>
        <begin position="17"/>
        <end position="36"/>
    </location>
</feature>
<dbReference type="Proteomes" id="UP000198742">
    <property type="component" value="Unassembled WGS sequence"/>
</dbReference>
<dbReference type="EMBL" id="FNRT01000002">
    <property type="protein sequence ID" value="SEC70291.1"/>
    <property type="molecule type" value="Genomic_DNA"/>
</dbReference>